<dbReference type="GO" id="GO:0004821">
    <property type="term" value="F:histidine-tRNA ligase activity"/>
    <property type="evidence" value="ECO:0007669"/>
    <property type="project" value="UniProtKB-EC"/>
</dbReference>
<accession>A0A4U9HP35</accession>
<dbReference type="Proteomes" id="UP000307968">
    <property type="component" value="Chromosome"/>
</dbReference>
<proteinExistence type="predicted"/>
<sequence>MAKNIQAIRGMNDYLPAETALWQRIESTLKQVLGSYGYSEIRLPIVEQTRCLNAPSVK</sequence>
<organism evidence="1 2">
    <name type="scientific">Serratia rubidaea</name>
    <name type="common">Serratia marinorubra</name>
    <dbReference type="NCBI Taxonomy" id="61652"/>
    <lineage>
        <taxon>Bacteria</taxon>
        <taxon>Pseudomonadati</taxon>
        <taxon>Pseudomonadota</taxon>
        <taxon>Gammaproteobacteria</taxon>
        <taxon>Enterobacterales</taxon>
        <taxon>Yersiniaceae</taxon>
        <taxon>Serratia</taxon>
    </lineage>
</organism>
<protein>
    <submittedName>
        <fullName evidence="1">Histidine--tRNA ligase</fullName>
        <ecNumber evidence="1">6.1.1.21</ecNumber>
    </submittedName>
</protein>
<keyword evidence="1" id="KW-0436">Ligase</keyword>
<evidence type="ECO:0000313" key="1">
    <source>
        <dbReference type="EMBL" id="VTP65924.1"/>
    </source>
</evidence>
<dbReference type="EMBL" id="LR590463">
    <property type="protein sequence ID" value="VTP65924.1"/>
    <property type="molecule type" value="Genomic_DNA"/>
</dbReference>
<name>A0A4U9HP35_SERRU</name>
<dbReference type="Gene3D" id="3.30.930.10">
    <property type="entry name" value="Bira Bifunctional Protein, Domain 2"/>
    <property type="match status" value="1"/>
</dbReference>
<dbReference type="EC" id="6.1.1.21" evidence="1"/>
<gene>
    <name evidence="1" type="primary">hisS_3</name>
    <name evidence="1" type="ORF">NCTC12971_04327</name>
</gene>
<reference evidence="1 2" key="1">
    <citation type="submission" date="2019-05" db="EMBL/GenBank/DDBJ databases">
        <authorList>
            <consortium name="Pathogen Informatics"/>
        </authorList>
    </citation>
    <scope>NUCLEOTIDE SEQUENCE [LARGE SCALE GENOMIC DNA]</scope>
    <source>
        <strain evidence="1 2">NCTC12971</strain>
    </source>
</reference>
<dbReference type="SUPFAM" id="SSF55681">
    <property type="entry name" value="Class II aaRS and biotin synthetases"/>
    <property type="match status" value="1"/>
</dbReference>
<dbReference type="AlphaFoldDB" id="A0A4U9HP35"/>
<dbReference type="InterPro" id="IPR045864">
    <property type="entry name" value="aa-tRNA-synth_II/BPL/LPL"/>
</dbReference>
<evidence type="ECO:0000313" key="2">
    <source>
        <dbReference type="Proteomes" id="UP000307968"/>
    </source>
</evidence>